<proteinExistence type="inferred from homology"/>
<keyword evidence="9" id="KW-1185">Reference proteome</keyword>
<feature type="compositionally biased region" description="Low complexity" evidence="5">
    <location>
        <begin position="1293"/>
        <end position="1306"/>
    </location>
</feature>
<feature type="region of interest" description="Disordered" evidence="5">
    <location>
        <begin position="1018"/>
        <end position="1037"/>
    </location>
</feature>
<feature type="domain" description="HSA" evidence="7">
    <location>
        <begin position="225"/>
        <end position="301"/>
    </location>
</feature>
<gene>
    <name evidence="8" type="ORF">Poli38472_014740</name>
</gene>
<dbReference type="GO" id="GO:0006325">
    <property type="term" value="P:chromatin organization"/>
    <property type="evidence" value="ECO:0007669"/>
    <property type="project" value="UniProtKB-KW"/>
</dbReference>
<dbReference type="SMART" id="SM00717">
    <property type="entry name" value="SANT"/>
    <property type="match status" value="1"/>
</dbReference>
<evidence type="ECO:0000256" key="3">
    <source>
        <dbReference type="ARBA" id="ARBA00022801"/>
    </source>
</evidence>
<evidence type="ECO:0000256" key="4">
    <source>
        <dbReference type="ARBA" id="ARBA00022853"/>
    </source>
</evidence>
<sequence length="1854" mass="200893">MACADGRAADSPTEPTHLTRMGAESDGAEATAIVHTIRDKIVEYKELLLRQLVDQRVALLAIDNAAHEKETKEAVSEGMKAVVPADVVMNGPSKARREAEEAAADTSSQTRTELPRKRIRSVSNVGELRSIKMVQRTSTPPRRYLEHKERDEGQQHGNEQEALVLRSPSRSHLTTPTGRTPPRAHARSRSIDEIHADFEHKLRVTMRLHQDVNRRTVAMTRKRQLPRLSTPDRVKSQWDYLLEEMRWMAMDFSQERNWKRVMQFHLAKDVVTALNADKVRREQENRQLARGIALQVSAFWRTIERIAARSRVRFESGSGGSADDDSSSRTTQDKAEEAVEASVSDASSGEALRFRTVRIANDSDEDDTVTQVNAVKKRVEDMVLAGKRARALLNESVDHQELHPRRESAFQRLSSRSMSMLTAFQVFALRWMMELCLSGCNCLLNDQIGMGKAATVAAFLRVLDLYEPPQQSLEISRPHLIVVPSDELHKWSYFIREWNPDAEVQIYHGSTGHRKRLQRDWTKKLNVVPFLRSEEVEDLDDDDNRPVYCCVASVTAFLEDIEAFQSHDNWQMFIVEVSELEASEWEESVQHLHQIRQKQRRVVCSDQPVESWSSRLRWGLAEFLVRDSDEAWNSDVWMKHVVLEKSSATDMAKLFGKTASSLLKVQSDHVSALVLALYCLGLRRVRSEVEAQLGKLEEQSVACSLTTSQLTQYRNAVSGFALSSKNGREDRIDAWLELFLRLRGICNCVDLLNDADKLALADLAFLLSSSGKLQELVELLDRLVTKESRRVVVYCQLDALFPIIEMLLALKEFSFVRITGSVDSQQRALCHFALRPTVQIALASTRLAAWQGRRSVSVYGADAVIVMDSDWNATCDAKLRASWAQLTIGRDLLPVYRFHSDQTIESALLRVGSCLNDKVFGEMSLAEVIAASQATDAINKLEKPSWWSAQGDYSSPAKLGEVMASAEEKDKYCGSELETQLQVANVELDAEEHLLLANADELTPVEWYAVNYVHHVTEQKRQSNDQERREKDELNWRSVSSSKAGMFATSFEDLALSDSQQHWQEDLEPSTGLFYSADEVFSSAPVVTNSLSGETALENVFRDLRINGIETQYGIYHTPHAPLDGEVEYVNTDHESTDPMQMMFHVSYRMPAPPAPAPTTKPLGSETPVKTKMKKNRAGAGGLAGTPGSVGSLKRKHDANGNPIGKPAKEQRLDLEGIPLPDVAEFEDDDFWGDTNLDALDAGLWDDANVLSGLLGPSLDASSSAAGSTNTPGTSGTTKKKVKSSGGAGGSGASSSSGRARKGSISDSGRDGWNVQEDLVLKKLFEQYGSNWTLIAHVFNASTSVSRFVCRKRTPRQCYDRYGKIISGSLTTSSSGGSGVASATSTPTKEGKSSSGISLKQQKLNAAAAAIWTPEVLAERIGVPDHELVLVFAARDSLPGLPPPSIVNVPSLVEMSMKKKKLMQKQSTSADTGSSASASGLDDLKSIRTSFDAILQCMKRKTSPPPIPIPQPAGTNTSASTTSTPSATDLTSTTTGSTPKGSIVTPVPTVVPPPHKSHLDLVEMLPRLPLAPDEVIKRSKEVAAAAVQAAAAVASAGREVSPLAAAGDVMMGAAFGSAARKTPNATLSAGRSTLPHHASPKIPPTPGSGSAWGDTPSSTRSVTGPSHAASALATTPVNAAGVNGSADLSGTTPTSSPANGLASGRNPMPVTTSALLHVLDRMPEIKNKIQAILNRSDCSEAQKVAMIARLLSNTNAINATAVAAAASGNMTAAVSATLGAAAAAAVSASAANAGGAGFSAASRVSTTPTNASTDAPLPMPASLANDETASTTSSNGVATSTATSMSDLDAADLT</sequence>
<dbReference type="InterPro" id="IPR014012">
    <property type="entry name" value="HSA_dom"/>
</dbReference>
<protein>
    <submittedName>
        <fullName evidence="8">Uncharacterized protein</fullName>
    </submittedName>
</protein>
<feature type="region of interest" description="Disordered" evidence="5">
    <location>
        <begin position="1260"/>
        <end position="1309"/>
    </location>
</feature>
<dbReference type="SUPFAM" id="SSF46689">
    <property type="entry name" value="Homeodomain-like"/>
    <property type="match status" value="1"/>
</dbReference>
<evidence type="ECO:0000256" key="2">
    <source>
        <dbReference type="ARBA" id="ARBA00009687"/>
    </source>
</evidence>
<evidence type="ECO:0000256" key="5">
    <source>
        <dbReference type="SAM" id="MobiDB-lite"/>
    </source>
</evidence>
<feature type="region of interest" description="Disordered" evidence="5">
    <location>
        <begin position="1500"/>
        <end position="1552"/>
    </location>
</feature>
<keyword evidence="3" id="KW-0378">Hydrolase</keyword>
<feature type="compositionally biased region" description="Basic and acidic residues" evidence="5">
    <location>
        <begin position="143"/>
        <end position="154"/>
    </location>
</feature>
<dbReference type="PROSITE" id="PS51204">
    <property type="entry name" value="HSA"/>
    <property type="match status" value="1"/>
</dbReference>
<evidence type="ECO:0000256" key="1">
    <source>
        <dbReference type="ARBA" id="ARBA00008913"/>
    </source>
</evidence>
<comment type="similarity">
    <text evidence="2">Belongs to the SNF2/RAD54 helicase family. ISWI subfamily.</text>
</comment>
<feature type="compositionally biased region" description="Basic and acidic residues" evidence="5">
    <location>
        <begin position="1018"/>
        <end position="1035"/>
    </location>
</feature>
<feature type="compositionally biased region" description="Polar residues" evidence="5">
    <location>
        <begin position="168"/>
        <end position="178"/>
    </location>
</feature>
<dbReference type="PANTHER" id="PTHR10799">
    <property type="entry name" value="SNF2/RAD54 HELICASE FAMILY"/>
    <property type="match status" value="1"/>
</dbReference>
<accession>A0A8K1C1Z5</accession>
<dbReference type="Gene3D" id="3.40.50.300">
    <property type="entry name" value="P-loop containing nucleotide triphosphate hydrolases"/>
    <property type="match status" value="1"/>
</dbReference>
<feature type="region of interest" description="Disordered" evidence="5">
    <location>
        <begin position="1"/>
        <end position="24"/>
    </location>
</feature>
<dbReference type="GO" id="GO:0005524">
    <property type="term" value="F:ATP binding"/>
    <property type="evidence" value="ECO:0007669"/>
    <property type="project" value="InterPro"/>
</dbReference>
<evidence type="ECO:0000313" key="8">
    <source>
        <dbReference type="EMBL" id="TMW54969.1"/>
    </source>
</evidence>
<dbReference type="InterPro" id="IPR000330">
    <property type="entry name" value="SNF2_N"/>
</dbReference>
<dbReference type="Pfam" id="PF13921">
    <property type="entry name" value="Myb_DNA-bind_6"/>
    <property type="match status" value="1"/>
</dbReference>
<dbReference type="InterPro" id="IPR009057">
    <property type="entry name" value="Homeodomain-like_sf"/>
</dbReference>
<evidence type="ECO:0000259" key="7">
    <source>
        <dbReference type="PROSITE" id="PS51204"/>
    </source>
</evidence>
<comment type="similarity">
    <text evidence="1">Belongs to the EAF1 family.</text>
</comment>
<feature type="compositionally biased region" description="Polar residues" evidence="5">
    <location>
        <begin position="1655"/>
        <end position="1664"/>
    </location>
</feature>
<feature type="region of interest" description="Disordered" evidence="5">
    <location>
        <begin position="1624"/>
        <end position="1668"/>
    </location>
</feature>
<keyword evidence="4" id="KW-0156">Chromatin regulator</keyword>
<reference evidence="8" key="1">
    <citation type="submission" date="2019-03" db="EMBL/GenBank/DDBJ databases">
        <title>Long read genome sequence of the mycoparasitic Pythium oligandrum ATCC 38472 isolated from sugarbeet rhizosphere.</title>
        <authorList>
            <person name="Gaulin E."/>
        </authorList>
    </citation>
    <scope>NUCLEOTIDE SEQUENCE</scope>
    <source>
        <strain evidence="8">ATCC 38472_TT</strain>
    </source>
</reference>
<feature type="region of interest" description="Disordered" evidence="5">
    <location>
        <begin position="1682"/>
        <end position="1707"/>
    </location>
</feature>
<feature type="compositionally biased region" description="Low complexity" evidence="5">
    <location>
        <begin position="1262"/>
        <end position="1277"/>
    </location>
</feature>
<dbReference type="OrthoDB" id="372624at2759"/>
<feature type="region of interest" description="Disordered" evidence="5">
    <location>
        <begin position="314"/>
        <end position="347"/>
    </location>
</feature>
<organism evidence="8 9">
    <name type="scientific">Pythium oligandrum</name>
    <name type="common">Mycoparasitic fungus</name>
    <dbReference type="NCBI Taxonomy" id="41045"/>
    <lineage>
        <taxon>Eukaryota</taxon>
        <taxon>Sar</taxon>
        <taxon>Stramenopiles</taxon>
        <taxon>Oomycota</taxon>
        <taxon>Peronosporomycetes</taxon>
        <taxon>Pythiales</taxon>
        <taxon>Pythiaceae</taxon>
        <taxon>Pythium</taxon>
    </lineage>
</organism>
<dbReference type="GO" id="GO:0035267">
    <property type="term" value="C:NuA4 histone acetyltransferase complex"/>
    <property type="evidence" value="ECO:0007669"/>
    <property type="project" value="UniProtKB-ARBA"/>
</dbReference>
<feature type="domain" description="Myb-like" evidence="6">
    <location>
        <begin position="1305"/>
        <end position="1366"/>
    </location>
</feature>
<dbReference type="SUPFAM" id="SSF52540">
    <property type="entry name" value="P-loop containing nucleoside triphosphate hydrolases"/>
    <property type="match status" value="2"/>
</dbReference>
<dbReference type="CDD" id="cd18793">
    <property type="entry name" value="SF2_C_SNF"/>
    <property type="match status" value="1"/>
</dbReference>
<feature type="region of interest" description="Disordered" evidence="5">
    <location>
        <begin position="1371"/>
        <end position="1397"/>
    </location>
</feature>
<feature type="compositionally biased region" description="Polar residues" evidence="5">
    <location>
        <begin position="1686"/>
        <end position="1698"/>
    </location>
</feature>
<evidence type="ECO:0000313" key="9">
    <source>
        <dbReference type="Proteomes" id="UP000794436"/>
    </source>
</evidence>
<dbReference type="EMBL" id="SPLM01000151">
    <property type="protein sequence ID" value="TMW54969.1"/>
    <property type="molecule type" value="Genomic_DNA"/>
</dbReference>
<feature type="region of interest" description="Disordered" evidence="5">
    <location>
        <begin position="1799"/>
        <end position="1854"/>
    </location>
</feature>
<comment type="caution">
    <text evidence="8">The sequence shown here is derived from an EMBL/GenBank/DDBJ whole genome shotgun (WGS) entry which is preliminary data.</text>
</comment>
<feature type="compositionally biased region" description="Polar residues" evidence="5">
    <location>
        <begin position="1825"/>
        <end position="1846"/>
    </location>
</feature>
<dbReference type="PROSITE" id="PS50090">
    <property type="entry name" value="MYB_LIKE"/>
    <property type="match status" value="1"/>
</dbReference>
<dbReference type="InterPro" id="IPR038718">
    <property type="entry name" value="SNF2-like_sf"/>
</dbReference>
<dbReference type="InterPro" id="IPR001005">
    <property type="entry name" value="SANT/Myb"/>
</dbReference>
<name>A0A8K1C1Z5_PYTOL</name>
<feature type="region of interest" description="Disordered" evidence="5">
    <location>
        <begin position="91"/>
        <end position="188"/>
    </location>
</feature>
<evidence type="ECO:0000259" key="6">
    <source>
        <dbReference type="PROSITE" id="PS50090"/>
    </source>
</evidence>
<feature type="compositionally biased region" description="Low complexity" evidence="5">
    <location>
        <begin position="1512"/>
        <end position="1548"/>
    </location>
</feature>
<feature type="compositionally biased region" description="Low complexity" evidence="5">
    <location>
        <begin position="1371"/>
        <end position="1386"/>
    </location>
</feature>
<dbReference type="InterPro" id="IPR027417">
    <property type="entry name" value="P-loop_NTPase"/>
</dbReference>
<dbReference type="CDD" id="cd00167">
    <property type="entry name" value="SANT"/>
    <property type="match status" value="1"/>
</dbReference>
<dbReference type="InterPro" id="IPR049730">
    <property type="entry name" value="SNF2/RAD54-like_C"/>
</dbReference>
<dbReference type="Gene3D" id="1.10.10.60">
    <property type="entry name" value="Homeodomain-like"/>
    <property type="match status" value="1"/>
</dbReference>
<dbReference type="GO" id="GO:0016787">
    <property type="term" value="F:hydrolase activity"/>
    <property type="evidence" value="ECO:0007669"/>
    <property type="project" value="UniProtKB-KW"/>
</dbReference>
<dbReference type="SMART" id="SM00573">
    <property type="entry name" value="HSA"/>
    <property type="match status" value="1"/>
</dbReference>
<dbReference type="Proteomes" id="UP000794436">
    <property type="component" value="Unassembled WGS sequence"/>
</dbReference>
<feature type="region of interest" description="Disordered" evidence="5">
    <location>
        <begin position="1174"/>
        <end position="1214"/>
    </location>
</feature>
<dbReference type="Pfam" id="PF07529">
    <property type="entry name" value="HSA"/>
    <property type="match status" value="1"/>
</dbReference>
<dbReference type="Gene3D" id="3.40.50.10810">
    <property type="entry name" value="Tandem AAA-ATPase domain"/>
    <property type="match status" value="1"/>
</dbReference>
<dbReference type="Pfam" id="PF00176">
    <property type="entry name" value="SNF2-rel_dom"/>
    <property type="match status" value="1"/>
</dbReference>